<reference evidence="2 3" key="1">
    <citation type="submission" date="2014-09" db="EMBL/GenBank/DDBJ databases">
        <authorList>
            <person name="Magalhaes I.L.F."/>
            <person name="Oliveira U."/>
            <person name="Santos F.R."/>
            <person name="Vidigal T.H.D.A."/>
            <person name="Brescovit A.D."/>
            <person name="Santos A.J."/>
        </authorList>
    </citation>
    <scope>NUCLEOTIDE SEQUENCE [LARGE SCALE GENOMIC DNA]</scope>
</reference>
<keyword evidence="3" id="KW-1185">Reference proteome</keyword>
<proteinExistence type="predicted"/>
<evidence type="ECO:0000313" key="3">
    <source>
        <dbReference type="Proteomes" id="UP000054845"/>
    </source>
</evidence>
<feature type="region of interest" description="Disordered" evidence="1">
    <location>
        <begin position="356"/>
        <end position="423"/>
    </location>
</feature>
<dbReference type="AlphaFoldDB" id="A0A0P1BIJ4"/>
<feature type="compositionally biased region" description="Basic and acidic residues" evidence="1">
    <location>
        <begin position="397"/>
        <end position="412"/>
    </location>
</feature>
<feature type="region of interest" description="Disordered" evidence="1">
    <location>
        <begin position="540"/>
        <end position="569"/>
    </location>
</feature>
<protein>
    <submittedName>
        <fullName evidence="2">Uncharacterized protein</fullName>
    </submittedName>
</protein>
<name>A0A0P1BIJ4_9BASI</name>
<dbReference type="STRING" id="401625.A0A0P1BIJ4"/>
<evidence type="ECO:0000313" key="2">
    <source>
        <dbReference type="EMBL" id="CEH15945.1"/>
    </source>
</evidence>
<evidence type="ECO:0000256" key="1">
    <source>
        <dbReference type="SAM" id="MobiDB-lite"/>
    </source>
</evidence>
<feature type="region of interest" description="Disordered" evidence="1">
    <location>
        <begin position="263"/>
        <end position="299"/>
    </location>
</feature>
<organism evidence="2 3">
    <name type="scientific">Ceraceosorus bombacis</name>
    <dbReference type="NCBI Taxonomy" id="401625"/>
    <lineage>
        <taxon>Eukaryota</taxon>
        <taxon>Fungi</taxon>
        <taxon>Dikarya</taxon>
        <taxon>Basidiomycota</taxon>
        <taxon>Ustilaginomycotina</taxon>
        <taxon>Exobasidiomycetes</taxon>
        <taxon>Ceraceosorales</taxon>
        <taxon>Ceraceosoraceae</taxon>
        <taxon>Ceraceosorus</taxon>
    </lineage>
</organism>
<dbReference type="Proteomes" id="UP000054845">
    <property type="component" value="Unassembled WGS sequence"/>
</dbReference>
<dbReference type="OrthoDB" id="3363836at2759"/>
<dbReference type="EMBL" id="CCYA01000273">
    <property type="protein sequence ID" value="CEH15945.1"/>
    <property type="molecule type" value="Genomic_DNA"/>
</dbReference>
<feature type="compositionally biased region" description="Polar residues" evidence="1">
    <location>
        <begin position="634"/>
        <end position="643"/>
    </location>
</feature>
<accession>A0A0P1BIJ4</accession>
<feature type="region of interest" description="Disordered" evidence="1">
    <location>
        <begin position="584"/>
        <end position="644"/>
    </location>
</feature>
<sequence>MSSDAASHPDAGLLLERQPIRKVDTQHLRLGHALASHQLNHRRHHHELANMKLAKRVLESRDAANCAAGGLYLAPAADATVPSANKTTISWDNSCLDKSIDKIDVYVYAPGSQSASLPIHAYVGIPANRGSYDIKLAPKWWNATSNVDLQLNIVKSGNEPWDSSNPSGPIWHATYAAPLDGSAPPDDAVLGGSDSKIDSVVSVFYSGGSLTASGKTAAIVCPIIVVLCALGVWIRKLHINRNNKTADWADHMDKRMSRISLDWNSGGDGAHGPTPGSRPASFMRPQSTFARPSMGGDSFSNNMAGRGAGAYDGMVDDEPEMSEAYGGFRRPPTEGRDSMNRQSRISFAADTAGDRISRVSYGPSSEGHSAVRGHKQSSSMSRVRSYYDPDAPAMPKLDNRWQEGNRESRFNADEPTEEVDDSHDLTYMSPTQNQGPTPIGNGDVDTMRASLDAQRALGGNSRNQRALTPADDEADNDFRNSVLKYPALSMVTGREGSDGHDMFGRPVSGLSEGGESAYAPAEQGRQDEYIDHSHYGTAGAHAISPDHPARRGAPSTSAQTGMAPARNLTSPDDALRQYAALRAAPGAAPSNGGMRTLYTPDPTPQEPAPAAGRRGSSIYIDAPGAPGLGHRVQGSVNTAGSSLNEDDVVGYNQMEHFNSGR</sequence>